<evidence type="ECO:0000313" key="2">
    <source>
        <dbReference type="EMBL" id="MFC4264810.1"/>
    </source>
</evidence>
<feature type="compositionally biased region" description="Low complexity" evidence="1">
    <location>
        <begin position="58"/>
        <end position="68"/>
    </location>
</feature>
<organism evidence="2 3">
    <name type="scientific">Arthrobacter cryoconiti</name>
    <dbReference type="NCBI Taxonomy" id="748907"/>
    <lineage>
        <taxon>Bacteria</taxon>
        <taxon>Bacillati</taxon>
        <taxon>Actinomycetota</taxon>
        <taxon>Actinomycetes</taxon>
        <taxon>Micrococcales</taxon>
        <taxon>Micrococcaceae</taxon>
        <taxon>Arthrobacter</taxon>
    </lineage>
</organism>
<protein>
    <submittedName>
        <fullName evidence="2">Uncharacterized protein</fullName>
    </submittedName>
</protein>
<name>A0ABV8QX42_9MICC</name>
<gene>
    <name evidence="2" type="ORF">ACFOW9_04265</name>
</gene>
<accession>A0ABV8QX42</accession>
<evidence type="ECO:0000313" key="3">
    <source>
        <dbReference type="Proteomes" id="UP001595773"/>
    </source>
</evidence>
<sequence>MPLPPVGVGERLLAGHTRISTQALTAVAKAASAEIFSVAPSAVRVSWADDAGSLALSVSSPMSSPPLSTVRGNPERVQRSGGSVVTRATEAKARIQTRVQELTGSRLSRVDIRISGLQATERGRVA</sequence>
<keyword evidence="3" id="KW-1185">Reference proteome</keyword>
<reference evidence="3" key="1">
    <citation type="journal article" date="2019" name="Int. J. Syst. Evol. Microbiol.">
        <title>The Global Catalogue of Microorganisms (GCM) 10K type strain sequencing project: providing services to taxonomists for standard genome sequencing and annotation.</title>
        <authorList>
            <consortium name="The Broad Institute Genomics Platform"/>
            <consortium name="The Broad Institute Genome Sequencing Center for Infectious Disease"/>
            <person name="Wu L."/>
            <person name="Ma J."/>
        </authorList>
    </citation>
    <scope>NUCLEOTIDE SEQUENCE [LARGE SCALE GENOMIC DNA]</scope>
    <source>
        <strain evidence="3">CGMCC 1.10698</strain>
    </source>
</reference>
<feature type="region of interest" description="Disordered" evidence="1">
    <location>
        <begin position="58"/>
        <end position="86"/>
    </location>
</feature>
<evidence type="ECO:0000256" key="1">
    <source>
        <dbReference type="SAM" id="MobiDB-lite"/>
    </source>
</evidence>
<dbReference type="Proteomes" id="UP001595773">
    <property type="component" value="Unassembled WGS sequence"/>
</dbReference>
<proteinExistence type="predicted"/>
<comment type="caution">
    <text evidence="2">The sequence shown here is derived from an EMBL/GenBank/DDBJ whole genome shotgun (WGS) entry which is preliminary data.</text>
</comment>
<dbReference type="EMBL" id="JBHSCQ010000005">
    <property type="protein sequence ID" value="MFC4264810.1"/>
    <property type="molecule type" value="Genomic_DNA"/>
</dbReference>